<organism evidence="7 8">
    <name type="scientific">Marinactinospora thermotolerans DSM 45154</name>
    <dbReference type="NCBI Taxonomy" id="1122192"/>
    <lineage>
        <taxon>Bacteria</taxon>
        <taxon>Bacillati</taxon>
        <taxon>Actinomycetota</taxon>
        <taxon>Actinomycetes</taxon>
        <taxon>Streptosporangiales</taxon>
        <taxon>Nocardiopsidaceae</taxon>
        <taxon>Marinactinospora</taxon>
    </lineage>
</organism>
<evidence type="ECO:0000313" key="7">
    <source>
        <dbReference type="EMBL" id="SKA29045.1"/>
    </source>
</evidence>
<dbReference type="InterPro" id="IPR011990">
    <property type="entry name" value="TPR-like_helical_dom_sf"/>
</dbReference>
<gene>
    <name evidence="7" type="ORF">SAMN02745673_03642</name>
</gene>
<dbReference type="SMART" id="SM01043">
    <property type="entry name" value="BTAD"/>
    <property type="match status" value="1"/>
</dbReference>
<reference evidence="7 8" key="1">
    <citation type="submission" date="2017-02" db="EMBL/GenBank/DDBJ databases">
        <authorList>
            <person name="Peterson S.W."/>
        </authorList>
    </citation>
    <scope>NUCLEOTIDE SEQUENCE [LARGE SCALE GENOMIC DNA]</scope>
    <source>
        <strain evidence="7 8">DSM 45154</strain>
    </source>
</reference>
<dbReference type="SUPFAM" id="SSF48452">
    <property type="entry name" value="TPR-like"/>
    <property type="match status" value="1"/>
</dbReference>
<dbReference type="InterPro" id="IPR001867">
    <property type="entry name" value="OmpR/PhoB-type_DNA-bd"/>
</dbReference>
<evidence type="ECO:0000256" key="4">
    <source>
        <dbReference type="ARBA" id="ARBA00023163"/>
    </source>
</evidence>
<sequence>MAHRLEFRVLGPLDVTSQSGPVRIPAGKQRVLLSALLLAPNTVVSLEELVGLLWDDVRPDSPRAALHTCLTRLRATLDSRGAGPSGLIRTTAAGYLIEVGPEELDLLRFRAHSGAAHAAAKRGDQAAERMALDRAVELWRGPMLPDVRSASLHRDVVPRITEEWLRVRERRHEISMAGGCYDELVGELRELVRRYPFHERFWYQLIVCLCRCGRRVEALEAFGEISGRLREEMGMDPGRQLRDLHLSILRGEPD</sequence>
<dbReference type="Gene3D" id="1.10.10.10">
    <property type="entry name" value="Winged helix-like DNA-binding domain superfamily/Winged helix DNA-binding domain"/>
    <property type="match status" value="1"/>
</dbReference>
<feature type="domain" description="OmpR/PhoB-type" evidence="6">
    <location>
        <begin position="1"/>
        <end position="99"/>
    </location>
</feature>
<evidence type="ECO:0000256" key="3">
    <source>
        <dbReference type="ARBA" id="ARBA00023125"/>
    </source>
</evidence>
<accession>A0A1T4SLI6</accession>
<dbReference type="SUPFAM" id="SSF46894">
    <property type="entry name" value="C-terminal effector domain of the bipartite response regulators"/>
    <property type="match status" value="1"/>
</dbReference>
<dbReference type="InterPro" id="IPR016032">
    <property type="entry name" value="Sig_transdc_resp-reg_C-effctor"/>
</dbReference>
<evidence type="ECO:0000256" key="1">
    <source>
        <dbReference type="ARBA" id="ARBA00005820"/>
    </source>
</evidence>
<evidence type="ECO:0000313" key="8">
    <source>
        <dbReference type="Proteomes" id="UP000190637"/>
    </source>
</evidence>
<evidence type="ECO:0000256" key="2">
    <source>
        <dbReference type="ARBA" id="ARBA00023015"/>
    </source>
</evidence>
<dbReference type="PANTHER" id="PTHR35807">
    <property type="entry name" value="TRANSCRIPTIONAL REGULATOR REDD-RELATED"/>
    <property type="match status" value="1"/>
</dbReference>
<keyword evidence="4" id="KW-0804">Transcription</keyword>
<dbReference type="PROSITE" id="PS51755">
    <property type="entry name" value="OMPR_PHOB"/>
    <property type="match status" value="1"/>
</dbReference>
<name>A0A1T4SLI6_9ACTN</name>
<dbReference type="Proteomes" id="UP000190637">
    <property type="component" value="Unassembled WGS sequence"/>
</dbReference>
<dbReference type="STRING" id="1122192.SAMN02745673_03642"/>
<dbReference type="GO" id="GO:0003677">
    <property type="term" value="F:DNA binding"/>
    <property type="evidence" value="ECO:0007669"/>
    <property type="project" value="UniProtKB-UniRule"/>
</dbReference>
<keyword evidence="2" id="KW-0805">Transcription regulation</keyword>
<dbReference type="GO" id="GO:0006355">
    <property type="term" value="P:regulation of DNA-templated transcription"/>
    <property type="evidence" value="ECO:0007669"/>
    <property type="project" value="InterPro"/>
</dbReference>
<keyword evidence="3 5" id="KW-0238">DNA-binding</keyword>
<dbReference type="AlphaFoldDB" id="A0A1T4SLI6"/>
<dbReference type="SMART" id="SM00862">
    <property type="entry name" value="Trans_reg_C"/>
    <property type="match status" value="1"/>
</dbReference>
<dbReference type="GO" id="GO:0000160">
    <property type="term" value="P:phosphorelay signal transduction system"/>
    <property type="evidence" value="ECO:0007669"/>
    <property type="project" value="InterPro"/>
</dbReference>
<dbReference type="CDD" id="cd15831">
    <property type="entry name" value="BTAD"/>
    <property type="match status" value="1"/>
</dbReference>
<protein>
    <submittedName>
        <fullName evidence="7">DNA-binding transcriptional activator of the SARP family</fullName>
    </submittedName>
</protein>
<dbReference type="EMBL" id="FUWS01000010">
    <property type="protein sequence ID" value="SKA29045.1"/>
    <property type="molecule type" value="Genomic_DNA"/>
</dbReference>
<dbReference type="Gene3D" id="1.25.40.10">
    <property type="entry name" value="Tetratricopeptide repeat domain"/>
    <property type="match status" value="1"/>
</dbReference>
<feature type="DNA-binding region" description="OmpR/PhoB-type" evidence="5">
    <location>
        <begin position="1"/>
        <end position="99"/>
    </location>
</feature>
<proteinExistence type="inferred from homology"/>
<dbReference type="InterPro" id="IPR051677">
    <property type="entry name" value="AfsR-DnrI-RedD_regulator"/>
</dbReference>
<dbReference type="Pfam" id="PF03704">
    <property type="entry name" value="BTAD"/>
    <property type="match status" value="1"/>
</dbReference>
<comment type="similarity">
    <text evidence="1">Belongs to the AfsR/DnrI/RedD regulatory family.</text>
</comment>
<dbReference type="InterPro" id="IPR036388">
    <property type="entry name" value="WH-like_DNA-bd_sf"/>
</dbReference>
<keyword evidence="8" id="KW-1185">Reference proteome</keyword>
<dbReference type="Pfam" id="PF00486">
    <property type="entry name" value="Trans_reg_C"/>
    <property type="match status" value="1"/>
</dbReference>
<dbReference type="PANTHER" id="PTHR35807:SF1">
    <property type="entry name" value="TRANSCRIPTIONAL REGULATOR REDD"/>
    <property type="match status" value="1"/>
</dbReference>
<dbReference type="InterPro" id="IPR005158">
    <property type="entry name" value="BTAD"/>
</dbReference>
<evidence type="ECO:0000259" key="6">
    <source>
        <dbReference type="PROSITE" id="PS51755"/>
    </source>
</evidence>
<evidence type="ECO:0000256" key="5">
    <source>
        <dbReference type="PROSITE-ProRule" id="PRU01091"/>
    </source>
</evidence>